<evidence type="ECO:0000313" key="8">
    <source>
        <dbReference type="EMBL" id="ADW17999.1"/>
    </source>
</evidence>
<dbReference type="InterPro" id="IPR003481">
    <property type="entry name" value="FliD_N"/>
</dbReference>
<keyword evidence="8" id="KW-0282">Flagellum</keyword>
<dbReference type="InterPro" id="IPR040026">
    <property type="entry name" value="FliD"/>
</dbReference>
<dbReference type="InterPro" id="IPR010809">
    <property type="entry name" value="FliD_C"/>
</dbReference>
<accession>A0A7U3YM98</accession>
<dbReference type="Pfam" id="PF07195">
    <property type="entry name" value="FliD_C"/>
    <property type="match status" value="1"/>
</dbReference>
<dbReference type="Pfam" id="PF02465">
    <property type="entry name" value="FliD_N"/>
    <property type="match status" value="1"/>
</dbReference>
<reference evidence="8 9" key="1">
    <citation type="journal article" date="2011" name="Stand. Genomic Sci.">
        <title>Complete genome sequence of Desulfobulbus propionicus type strain (1pr3).</title>
        <authorList>
            <person name="Pagani I."/>
            <person name="Lapidus A."/>
            <person name="Nolan M."/>
            <person name="Lucas S."/>
            <person name="Hammon N."/>
            <person name="Deshpande S."/>
            <person name="Cheng J.F."/>
            <person name="Chertkov O."/>
            <person name="Davenport K."/>
            <person name="Tapia R."/>
            <person name="Han C."/>
            <person name="Goodwin L."/>
            <person name="Pitluck S."/>
            <person name="Liolios K."/>
            <person name="Mavromatis K."/>
            <person name="Ivanova N."/>
            <person name="Mikhailova N."/>
            <person name="Pati A."/>
            <person name="Chen A."/>
            <person name="Palaniappan K."/>
            <person name="Land M."/>
            <person name="Hauser L."/>
            <person name="Chang Y.J."/>
            <person name="Jeffries C.D."/>
            <person name="Detter J.C."/>
            <person name="Brambilla E."/>
            <person name="Kannan K.P."/>
            <person name="Djao O.D."/>
            <person name="Rohde M."/>
            <person name="Pukall R."/>
            <person name="Spring S."/>
            <person name="Goker M."/>
            <person name="Sikorski J."/>
            <person name="Woyke T."/>
            <person name="Bristow J."/>
            <person name="Eisen J.A."/>
            <person name="Markowitz V."/>
            <person name="Hugenholtz P."/>
            <person name="Kyrpides N.C."/>
            <person name="Klenk H.P."/>
        </authorList>
    </citation>
    <scope>NUCLEOTIDE SEQUENCE [LARGE SCALE GENOMIC DNA]</scope>
    <source>
        <strain evidence="9">ATCC 33891 / DSM 2032 / 1pr3</strain>
    </source>
</reference>
<comment type="function">
    <text evidence="5">Required for morphogenesis and for the elongation of the flagellar filament by facilitating polymerization of the flagellin monomers at the tip of growing filament. Forms a capping structure, which prevents flagellin subunits (transported through the central channel of the flagellum) from leaking out without polymerization at the distal end.</text>
</comment>
<evidence type="ECO:0000313" key="9">
    <source>
        <dbReference type="Proteomes" id="UP000006365"/>
    </source>
</evidence>
<dbReference type="EMBL" id="CP002364">
    <property type="protein sequence ID" value="ADW17999.1"/>
    <property type="molecule type" value="Genomic_DNA"/>
</dbReference>
<proteinExistence type="inferred from homology"/>
<dbReference type="GO" id="GO:0071973">
    <property type="term" value="P:bacterial-type flagellum-dependent cell motility"/>
    <property type="evidence" value="ECO:0007669"/>
    <property type="project" value="TreeGrafter"/>
</dbReference>
<keyword evidence="9" id="KW-1185">Reference proteome</keyword>
<evidence type="ECO:0000256" key="5">
    <source>
        <dbReference type="RuleBase" id="RU362066"/>
    </source>
</evidence>
<keyword evidence="4 5" id="KW-0975">Bacterial flagellum</keyword>
<name>A0A7U3YM98_DESPD</name>
<keyword evidence="3" id="KW-0175">Coiled coil</keyword>
<evidence type="ECO:0000256" key="2">
    <source>
        <dbReference type="ARBA" id="ARBA00011255"/>
    </source>
</evidence>
<dbReference type="KEGG" id="dpr:Despr_1851"/>
<sequence>MSVTFSGLASGIDTASIIESLIEIESAPITTMENTQTYLETKLDTYTEFNTLLDSFYASVTGLNDENDLNSFEVTNNGSEYFTISTTSLANEGTYAVEIVSLAQQQKDVGTNYIVDTDTTALSGSLEIGGETLDYDNVTLSDLVDLLNEGDYGVTASIIDDGTGGGYRLMLTADTAGEEIAISGTGSVELDTAANGHAVTGTKAHLVVDGVDYYSSSNTVTNAIKGSTITLLAVSDDSADNVSIASDAEEVIATQLQAMVEAYNAINTYIDTIYASDSTLANSMKTVQRSLRNYLTGGDLVALGLSTDWETGELSFDSDTFSDAYAKDSGRVTTALLGDDDSEGMMNRLDEYLTEQLDATSGFLVTKETSIEKQISDLDDRITAMETRLEKRQETLEAQFSAMETLISSLNSQGDYLTSFFASYNSSD</sequence>
<dbReference type="Proteomes" id="UP000006365">
    <property type="component" value="Chromosome"/>
</dbReference>
<dbReference type="GO" id="GO:0007155">
    <property type="term" value="P:cell adhesion"/>
    <property type="evidence" value="ECO:0007669"/>
    <property type="project" value="InterPro"/>
</dbReference>
<keyword evidence="8" id="KW-0969">Cilium</keyword>
<comment type="subcellular location">
    <subcellularLocation>
        <location evidence="5">Secreted</location>
    </subcellularLocation>
    <subcellularLocation>
        <location evidence="5">Bacterial flagellum</location>
    </subcellularLocation>
</comment>
<evidence type="ECO:0000256" key="4">
    <source>
        <dbReference type="ARBA" id="ARBA00023143"/>
    </source>
</evidence>
<gene>
    <name evidence="8" type="ordered locus">Despr_1851</name>
</gene>
<dbReference type="GO" id="GO:0005576">
    <property type="term" value="C:extracellular region"/>
    <property type="evidence" value="ECO:0007669"/>
    <property type="project" value="UniProtKB-SubCell"/>
</dbReference>
<protein>
    <recommendedName>
        <fullName evidence="5">Flagellar hook-associated protein 2</fullName>
        <shortName evidence="5">HAP2</shortName>
    </recommendedName>
    <alternativeName>
        <fullName evidence="5">Flagellar cap protein</fullName>
    </alternativeName>
</protein>
<dbReference type="PANTHER" id="PTHR30288">
    <property type="entry name" value="FLAGELLAR CAP/ASSEMBLY PROTEIN FLID"/>
    <property type="match status" value="1"/>
</dbReference>
<feature type="domain" description="Flagellar hook-associated protein 2 N-terminal" evidence="6">
    <location>
        <begin position="10"/>
        <end position="106"/>
    </location>
</feature>
<dbReference type="GO" id="GO:0009421">
    <property type="term" value="C:bacterial-type flagellum filament cap"/>
    <property type="evidence" value="ECO:0007669"/>
    <property type="project" value="InterPro"/>
</dbReference>
<evidence type="ECO:0000259" key="7">
    <source>
        <dbReference type="Pfam" id="PF07195"/>
    </source>
</evidence>
<comment type="subunit">
    <text evidence="2 5">Homopentamer.</text>
</comment>
<comment type="similarity">
    <text evidence="1 5">Belongs to the FliD family.</text>
</comment>
<feature type="domain" description="Flagellar hook-associated protein 2 C-terminal" evidence="7">
    <location>
        <begin position="201"/>
        <end position="412"/>
    </location>
</feature>
<dbReference type="AlphaFoldDB" id="A0A7U3YM98"/>
<organism evidence="8 9">
    <name type="scientific">Desulfobulbus propionicus (strain ATCC 33891 / DSM 2032 / VKM B-1956 / 1pr3)</name>
    <dbReference type="NCBI Taxonomy" id="577650"/>
    <lineage>
        <taxon>Bacteria</taxon>
        <taxon>Pseudomonadati</taxon>
        <taxon>Thermodesulfobacteriota</taxon>
        <taxon>Desulfobulbia</taxon>
        <taxon>Desulfobulbales</taxon>
        <taxon>Desulfobulbaceae</taxon>
        <taxon>Desulfobulbus</taxon>
    </lineage>
</organism>
<evidence type="ECO:0000259" key="6">
    <source>
        <dbReference type="Pfam" id="PF02465"/>
    </source>
</evidence>
<dbReference type="PANTHER" id="PTHR30288:SF0">
    <property type="entry name" value="FLAGELLAR HOOK-ASSOCIATED PROTEIN 2"/>
    <property type="match status" value="1"/>
</dbReference>
<dbReference type="GO" id="GO:0009424">
    <property type="term" value="C:bacterial-type flagellum hook"/>
    <property type="evidence" value="ECO:0007669"/>
    <property type="project" value="UniProtKB-UniRule"/>
</dbReference>
<dbReference type="RefSeq" id="WP_015724539.1">
    <property type="nucleotide sequence ID" value="NC_014972.1"/>
</dbReference>
<evidence type="ECO:0000256" key="3">
    <source>
        <dbReference type="ARBA" id="ARBA00023054"/>
    </source>
</evidence>
<keyword evidence="5" id="KW-0964">Secreted</keyword>
<keyword evidence="8" id="KW-0966">Cell projection</keyword>
<evidence type="ECO:0000256" key="1">
    <source>
        <dbReference type="ARBA" id="ARBA00009764"/>
    </source>
</evidence>